<dbReference type="GO" id="GO:0015293">
    <property type="term" value="F:symporter activity"/>
    <property type="evidence" value="ECO:0007669"/>
    <property type="project" value="UniProtKB-KW"/>
</dbReference>
<keyword evidence="4" id="KW-0997">Cell inner membrane</keyword>
<keyword evidence="5 9" id="KW-0812">Transmembrane</keyword>
<gene>
    <name evidence="10" type="primary">gltP</name>
    <name evidence="10" type="ORF">JHT90_08490</name>
</gene>
<dbReference type="KEGG" id="eaz:JHT90_08490"/>
<feature type="transmembrane region" description="Helical" evidence="9">
    <location>
        <begin position="334"/>
        <end position="352"/>
    </location>
</feature>
<evidence type="ECO:0000256" key="7">
    <source>
        <dbReference type="ARBA" id="ARBA00022989"/>
    </source>
</evidence>
<feature type="transmembrane region" description="Helical" evidence="9">
    <location>
        <begin position="218"/>
        <end position="241"/>
    </location>
</feature>
<dbReference type="InterPro" id="IPR001991">
    <property type="entry name" value="Na-dicarboxylate_symporter"/>
</dbReference>
<feature type="transmembrane region" description="Helical" evidence="9">
    <location>
        <begin position="358"/>
        <end position="384"/>
    </location>
</feature>
<dbReference type="Pfam" id="PF00375">
    <property type="entry name" value="SDF"/>
    <property type="match status" value="1"/>
</dbReference>
<reference evidence="10 11" key="1">
    <citation type="submission" date="2021-01" db="EMBL/GenBank/DDBJ databases">
        <title>Entomomonas sp. F2A isolated from a house cricket (Acheta domesticus).</title>
        <authorList>
            <person name="Spergser J."/>
            <person name="Busse H.-J."/>
        </authorList>
    </citation>
    <scope>NUCLEOTIDE SEQUENCE [LARGE SCALE GENOMIC DNA]</scope>
    <source>
        <strain evidence="10 11">F2A</strain>
    </source>
</reference>
<dbReference type="SUPFAM" id="SSF118215">
    <property type="entry name" value="Proton glutamate symport protein"/>
    <property type="match status" value="1"/>
</dbReference>
<keyword evidence="8 9" id="KW-0472">Membrane</keyword>
<dbReference type="Proteomes" id="UP000595278">
    <property type="component" value="Chromosome"/>
</dbReference>
<dbReference type="NCBIfam" id="NF008440">
    <property type="entry name" value="PRK11283.1"/>
    <property type="match status" value="1"/>
</dbReference>
<proteinExistence type="predicted"/>
<name>A0A974ND82_9GAMM</name>
<sequence length="452" mass="48984">MKKKSFKISLAWQILIALILGITLGAILHNVPSLQVINIFGFEKTIVNPNVTWTINTILQPAGDLFIRLIKMIVVPIVLSSIVVGVAGIGDSKKLGRIGVKTIVYFEVITTIAIVVGITFANVFHPGTGIDISTLTQTDISQYASATAQVSHENHFVQTLMSLVPTNIFAALMRGDMLAIIFFAVLFGVALSSIPAAKRDPLLNIFSGVSETMFKVTNIIMHYAPVGVFALIAVTVSQFGFSSLLPLLKLVSLVYAAILFFAIVIFGIVAKICGLNIFKLILILKDELILAYSTSSSETVLPRIMEKMEHYGAPRSITSFVIPTGYSFNLDGSTLYQSIAAIFIAQLFGYNLTIWHEITLVLTLMITSKGIAGVPGVSFVVLLATLGSVIDMKDATLGLAFIAGVDRIMDMARTALNVVGNSLAALVIAKWEGQFDVEKSLAYEKQMLHHNR</sequence>
<dbReference type="EMBL" id="CP067393">
    <property type="protein sequence ID" value="QQP84460.1"/>
    <property type="molecule type" value="Genomic_DNA"/>
</dbReference>
<evidence type="ECO:0000256" key="5">
    <source>
        <dbReference type="ARBA" id="ARBA00022692"/>
    </source>
</evidence>
<dbReference type="PANTHER" id="PTHR42865:SF7">
    <property type="entry name" value="PROTON_GLUTAMATE-ASPARTATE SYMPORTER"/>
    <property type="match status" value="1"/>
</dbReference>
<dbReference type="PANTHER" id="PTHR42865">
    <property type="entry name" value="PROTON/GLUTAMATE-ASPARTATE SYMPORTER"/>
    <property type="match status" value="1"/>
</dbReference>
<feature type="transmembrane region" description="Helical" evidence="9">
    <location>
        <begin position="253"/>
        <end position="278"/>
    </location>
</feature>
<protein>
    <submittedName>
        <fullName evidence="10">Glutamate/aspartate:proton symporter GltP</fullName>
    </submittedName>
</protein>
<evidence type="ECO:0000256" key="1">
    <source>
        <dbReference type="ARBA" id="ARBA00004651"/>
    </source>
</evidence>
<keyword evidence="2" id="KW-0813">Transport</keyword>
<dbReference type="PROSITE" id="PS00713">
    <property type="entry name" value="NA_DICARBOXYL_SYMP_1"/>
    <property type="match status" value="1"/>
</dbReference>
<dbReference type="PRINTS" id="PR00173">
    <property type="entry name" value="EDTRNSPORT"/>
</dbReference>
<dbReference type="RefSeq" id="WP_201090357.1">
    <property type="nucleotide sequence ID" value="NZ_CP067393.1"/>
</dbReference>
<evidence type="ECO:0000256" key="3">
    <source>
        <dbReference type="ARBA" id="ARBA00022475"/>
    </source>
</evidence>
<dbReference type="GO" id="GO:0006835">
    <property type="term" value="P:dicarboxylic acid transport"/>
    <property type="evidence" value="ECO:0007669"/>
    <property type="project" value="TreeGrafter"/>
</dbReference>
<keyword evidence="6" id="KW-0769">Symport</keyword>
<dbReference type="Gene3D" id="1.10.3860.10">
    <property type="entry name" value="Sodium:dicarboxylate symporter"/>
    <property type="match status" value="1"/>
</dbReference>
<feature type="transmembrane region" description="Helical" evidence="9">
    <location>
        <begin position="69"/>
        <end position="90"/>
    </location>
</feature>
<feature type="transmembrane region" description="Helical" evidence="9">
    <location>
        <begin position="177"/>
        <end position="197"/>
    </location>
</feature>
<keyword evidence="3" id="KW-1003">Cell membrane</keyword>
<evidence type="ECO:0000256" key="9">
    <source>
        <dbReference type="SAM" id="Phobius"/>
    </source>
</evidence>
<dbReference type="FunFam" id="1.10.3860.10:FF:000001">
    <property type="entry name" value="C4-dicarboxylate transport protein"/>
    <property type="match status" value="1"/>
</dbReference>
<feature type="transmembrane region" description="Helical" evidence="9">
    <location>
        <begin position="102"/>
        <end position="124"/>
    </location>
</feature>
<evidence type="ECO:0000256" key="2">
    <source>
        <dbReference type="ARBA" id="ARBA00022448"/>
    </source>
</evidence>
<keyword evidence="11" id="KW-1185">Reference proteome</keyword>
<evidence type="ECO:0000256" key="8">
    <source>
        <dbReference type="ARBA" id="ARBA00023136"/>
    </source>
</evidence>
<evidence type="ECO:0000256" key="4">
    <source>
        <dbReference type="ARBA" id="ARBA00022519"/>
    </source>
</evidence>
<evidence type="ECO:0000313" key="10">
    <source>
        <dbReference type="EMBL" id="QQP84460.1"/>
    </source>
</evidence>
<organism evidence="10 11">
    <name type="scientific">Entomomonas asaccharolytica</name>
    <dbReference type="NCBI Taxonomy" id="2785331"/>
    <lineage>
        <taxon>Bacteria</taxon>
        <taxon>Pseudomonadati</taxon>
        <taxon>Pseudomonadota</taxon>
        <taxon>Gammaproteobacteria</taxon>
        <taxon>Pseudomonadales</taxon>
        <taxon>Pseudomonadaceae</taxon>
        <taxon>Entomomonas</taxon>
    </lineage>
</organism>
<dbReference type="PROSITE" id="PS00714">
    <property type="entry name" value="NA_DICARBOXYL_SYMP_2"/>
    <property type="match status" value="1"/>
</dbReference>
<dbReference type="GO" id="GO:0005886">
    <property type="term" value="C:plasma membrane"/>
    <property type="evidence" value="ECO:0007669"/>
    <property type="project" value="UniProtKB-SubCell"/>
</dbReference>
<evidence type="ECO:0000313" key="11">
    <source>
        <dbReference type="Proteomes" id="UP000595278"/>
    </source>
</evidence>
<keyword evidence="7 9" id="KW-1133">Transmembrane helix</keyword>
<dbReference type="InterPro" id="IPR018107">
    <property type="entry name" value="Na-dicarboxylate_symporter_CS"/>
</dbReference>
<dbReference type="InterPro" id="IPR036458">
    <property type="entry name" value="Na:dicarbo_symporter_sf"/>
</dbReference>
<comment type="subcellular location">
    <subcellularLocation>
        <location evidence="1">Cell membrane</location>
        <topology evidence="1">Multi-pass membrane protein</topology>
    </subcellularLocation>
</comment>
<evidence type="ECO:0000256" key="6">
    <source>
        <dbReference type="ARBA" id="ARBA00022847"/>
    </source>
</evidence>
<dbReference type="AlphaFoldDB" id="A0A974ND82"/>
<accession>A0A974ND82</accession>